<dbReference type="Gene3D" id="3.40.630.30">
    <property type="match status" value="1"/>
</dbReference>
<dbReference type="AlphaFoldDB" id="A0A540WQH3"/>
<keyword evidence="1" id="KW-1277">Toxin-antitoxin system</keyword>
<dbReference type="PANTHER" id="PTHR36449">
    <property type="entry name" value="ACETYLTRANSFERASE-RELATED"/>
    <property type="match status" value="1"/>
</dbReference>
<evidence type="ECO:0000256" key="1">
    <source>
        <dbReference type="ARBA" id="ARBA00022649"/>
    </source>
</evidence>
<evidence type="ECO:0000313" key="5">
    <source>
        <dbReference type="Proteomes" id="UP000315369"/>
    </source>
</evidence>
<keyword evidence="3" id="KW-0012">Acyltransferase</keyword>
<dbReference type="GO" id="GO:0016746">
    <property type="term" value="F:acyltransferase activity"/>
    <property type="evidence" value="ECO:0007669"/>
    <property type="project" value="UniProtKB-KW"/>
</dbReference>
<evidence type="ECO:0000256" key="3">
    <source>
        <dbReference type="ARBA" id="ARBA00023315"/>
    </source>
</evidence>
<dbReference type="PANTHER" id="PTHR36449:SF1">
    <property type="entry name" value="ACETYLTRANSFERASE"/>
    <property type="match status" value="1"/>
</dbReference>
<protein>
    <submittedName>
        <fullName evidence="4">GNAT family N-acetyltransferase</fullName>
    </submittedName>
</protein>
<dbReference type="EMBL" id="VIFM01000200">
    <property type="protein sequence ID" value="TQF11262.1"/>
    <property type="molecule type" value="Genomic_DNA"/>
</dbReference>
<dbReference type="InterPro" id="IPR016181">
    <property type="entry name" value="Acyl_CoA_acyltransferase"/>
</dbReference>
<dbReference type="RefSeq" id="WP_141646986.1">
    <property type="nucleotide sequence ID" value="NZ_VIFM01000200.1"/>
</dbReference>
<sequence length="193" mass="21398">MPPPASSDLVLPAPITQAVTRSDTGSGFTCEHEALNRFFRESARQNQERDISRTWVLRRTASDDPALPLVLGYYTVSLTTLKRETLPPDLSKRLPHYPLPAVLIARLARDSRVRGRGHGEDLLGDAHLRALTINAQSGAVAVIVDAKDAHARDFYKRFGYEPLLAESEPPTSPWPLRLFLPMAEIRAAYSEAS</sequence>
<reference evidence="4 5" key="1">
    <citation type="submission" date="2019-06" db="EMBL/GenBank/DDBJ databases">
        <authorList>
            <person name="Livingstone P."/>
            <person name="Whitworth D."/>
        </authorList>
    </citation>
    <scope>NUCLEOTIDE SEQUENCE [LARGE SCALE GENOMIC DNA]</scope>
    <source>
        <strain evidence="4 5">AM401</strain>
    </source>
</reference>
<dbReference type="SUPFAM" id="SSF55729">
    <property type="entry name" value="Acyl-CoA N-acyltransferases (Nat)"/>
    <property type="match status" value="1"/>
</dbReference>
<accession>A0A540WQH3</accession>
<dbReference type="OrthoDB" id="9799147at2"/>
<gene>
    <name evidence="4" type="ORF">FJV41_35220</name>
</gene>
<evidence type="ECO:0000313" key="4">
    <source>
        <dbReference type="EMBL" id="TQF11262.1"/>
    </source>
</evidence>
<dbReference type="Proteomes" id="UP000315369">
    <property type="component" value="Unassembled WGS sequence"/>
</dbReference>
<comment type="caution">
    <text evidence="4">The sequence shown here is derived from an EMBL/GenBank/DDBJ whole genome shotgun (WGS) entry which is preliminary data.</text>
</comment>
<name>A0A540WQH3_9BACT</name>
<evidence type="ECO:0000256" key="2">
    <source>
        <dbReference type="ARBA" id="ARBA00022679"/>
    </source>
</evidence>
<keyword evidence="5" id="KW-1185">Reference proteome</keyword>
<organism evidence="4 5">
    <name type="scientific">Myxococcus llanfairpwllgwyngyllgogerychwyrndrobwllllantysiliogogogochensis</name>
    <dbReference type="NCBI Taxonomy" id="2590453"/>
    <lineage>
        <taxon>Bacteria</taxon>
        <taxon>Pseudomonadati</taxon>
        <taxon>Myxococcota</taxon>
        <taxon>Myxococcia</taxon>
        <taxon>Myxococcales</taxon>
        <taxon>Cystobacterineae</taxon>
        <taxon>Myxococcaceae</taxon>
        <taxon>Myxococcus</taxon>
    </lineage>
</organism>
<keyword evidence="2 4" id="KW-0808">Transferase</keyword>
<proteinExistence type="predicted"/>